<dbReference type="EMBL" id="AP011740">
    <property type="protein sequence ID" value="BAL56196.1"/>
    <property type="molecule type" value="Genomic_DNA"/>
</dbReference>
<dbReference type="SUPFAM" id="SSF53067">
    <property type="entry name" value="Actin-like ATPase domain"/>
    <property type="match status" value="2"/>
</dbReference>
<reference evidence="2" key="1">
    <citation type="journal article" date="2005" name="Environ. Microbiol.">
        <title>Genetic and functional properties of uncultivated thermophilic crenarchaeotes from a subsurface gold mine as revealed by analysis of genome fragments.</title>
        <authorList>
            <person name="Nunoura T."/>
            <person name="Hirayama H."/>
            <person name="Takami H."/>
            <person name="Oida H."/>
            <person name="Nishi S."/>
            <person name="Shimamura S."/>
            <person name="Suzuki Y."/>
            <person name="Inagaki F."/>
            <person name="Takai K."/>
            <person name="Nealson K.H."/>
            <person name="Horikoshi K."/>
        </authorList>
    </citation>
    <scope>NUCLEOTIDE SEQUENCE</scope>
</reference>
<evidence type="ECO:0000259" key="1">
    <source>
        <dbReference type="Pfam" id="PF00814"/>
    </source>
</evidence>
<dbReference type="GO" id="GO:0002949">
    <property type="term" value="P:tRNA threonylcarbamoyladenosine modification"/>
    <property type="evidence" value="ECO:0007669"/>
    <property type="project" value="InterPro"/>
</dbReference>
<dbReference type="PANTHER" id="PTHR11735">
    <property type="entry name" value="TRNA N6-ADENOSINE THREONYLCARBAMOYLTRANSFERASE"/>
    <property type="match status" value="1"/>
</dbReference>
<protein>
    <submittedName>
        <fullName evidence="2">O-sialoglycoprotein endopeptidase</fullName>
    </submittedName>
</protein>
<sequence>MIVLGIETSHEQGGIGLSRDGRLLGELLFSAELGPGERLLPAIDSLLSLHNIERDQIELIAVALGPGSFTSLRIGLAVGKGLAQALHIPIVGVPSMAAYAERVSFLSGKICVVLPDRRDLVYSALYERALPIASEMSKTVTALRDSLAQISDLALVIGPGAERHRAVFEKTMTVAPAALNRPSGAVIAQLGARKYSQSQHDELWELEPLYVQQASPAPYTVPPMAARRTVQTKSGERSSL</sequence>
<dbReference type="Gene3D" id="3.30.420.40">
    <property type="match status" value="2"/>
</dbReference>
<dbReference type="AlphaFoldDB" id="H5SJ60"/>
<dbReference type="InterPro" id="IPR022496">
    <property type="entry name" value="T6A_TsaB"/>
</dbReference>
<dbReference type="InterPro" id="IPR000905">
    <property type="entry name" value="Gcp-like_dom"/>
</dbReference>
<proteinExistence type="predicted"/>
<organism evidence="2">
    <name type="scientific">uncultured Acetothermia bacterium</name>
    <dbReference type="NCBI Taxonomy" id="236499"/>
    <lineage>
        <taxon>Bacteria</taxon>
        <taxon>Candidatus Bipolaricaulota</taxon>
        <taxon>environmental samples</taxon>
    </lineage>
</organism>
<reference evidence="2" key="2">
    <citation type="journal article" date="2012" name="PLoS ONE">
        <title>A Deeply Branching Thermophilic Bacterium with an Ancient Acetyl-CoA Pathway Dominates a Subsurface Ecosystem.</title>
        <authorList>
            <person name="Takami H."/>
            <person name="Noguchi H."/>
            <person name="Takaki Y."/>
            <person name="Uchiyama I."/>
            <person name="Toyoda A."/>
            <person name="Nishi S."/>
            <person name="Chee G.-J."/>
            <person name="Arai W."/>
            <person name="Nunoura T."/>
            <person name="Itoh T."/>
            <person name="Hattori M."/>
            <person name="Takai K."/>
        </authorList>
    </citation>
    <scope>NUCLEOTIDE SEQUENCE</scope>
</reference>
<evidence type="ECO:0000313" key="2">
    <source>
        <dbReference type="EMBL" id="BAL56196.1"/>
    </source>
</evidence>
<dbReference type="Pfam" id="PF00814">
    <property type="entry name" value="TsaD"/>
    <property type="match status" value="1"/>
</dbReference>
<gene>
    <name evidence="2" type="ORF">HGMM_F35B12C10</name>
</gene>
<dbReference type="PANTHER" id="PTHR11735:SF11">
    <property type="entry name" value="TRNA THREONYLCARBAMOYLADENOSINE BIOSYNTHESIS PROTEIN TSAB"/>
    <property type="match status" value="1"/>
</dbReference>
<accession>H5SJ60</accession>
<name>H5SJ60_9BACT</name>
<dbReference type="CDD" id="cd24032">
    <property type="entry name" value="ASKHA_NBD_TsaB"/>
    <property type="match status" value="1"/>
</dbReference>
<dbReference type="InterPro" id="IPR043129">
    <property type="entry name" value="ATPase_NBD"/>
</dbReference>
<dbReference type="NCBIfam" id="TIGR03725">
    <property type="entry name" value="T6A_YeaZ"/>
    <property type="match status" value="1"/>
</dbReference>
<dbReference type="GO" id="GO:0005829">
    <property type="term" value="C:cytosol"/>
    <property type="evidence" value="ECO:0007669"/>
    <property type="project" value="TreeGrafter"/>
</dbReference>
<feature type="domain" description="Gcp-like" evidence="1">
    <location>
        <begin position="37"/>
        <end position="159"/>
    </location>
</feature>